<comment type="caution">
    <text evidence="2">The sequence shown here is derived from an EMBL/GenBank/DDBJ whole genome shotgun (WGS) entry which is preliminary data.</text>
</comment>
<feature type="compositionally biased region" description="Basic and acidic residues" evidence="1">
    <location>
        <begin position="8"/>
        <end position="22"/>
    </location>
</feature>
<evidence type="ECO:0008006" key="4">
    <source>
        <dbReference type="Google" id="ProtNLM"/>
    </source>
</evidence>
<dbReference type="EMBL" id="JAVMBO010000018">
    <property type="protein sequence ID" value="MDS1311781.1"/>
    <property type="molecule type" value="Genomic_DNA"/>
</dbReference>
<dbReference type="Proteomes" id="UP001267407">
    <property type="component" value="Unassembled WGS sequence"/>
</dbReference>
<evidence type="ECO:0000313" key="3">
    <source>
        <dbReference type="Proteomes" id="UP001267407"/>
    </source>
</evidence>
<feature type="region of interest" description="Disordered" evidence="1">
    <location>
        <begin position="1"/>
        <end position="22"/>
    </location>
</feature>
<reference evidence="2" key="1">
    <citation type="submission" date="2023-09" db="EMBL/GenBank/DDBJ databases">
        <title>Marinobacter sediminicola sp. nov. and Marinobacter maritimum sp. nov., isolated from marine sediment.</title>
        <authorList>
            <person name="An J."/>
        </authorList>
    </citation>
    <scope>NUCLEOTIDE SEQUENCE</scope>
    <source>
        <strain evidence="2">F60267</strain>
    </source>
</reference>
<protein>
    <recommendedName>
        <fullName evidence="4">Arc-like DNA binding domain-containing protein</fullName>
    </recommendedName>
</protein>
<keyword evidence="3" id="KW-1185">Reference proteome</keyword>
<sequence>MKVTDLPKQWEQKKEPAERTHEYSLRLPLGDAARVAALAEIYPDRNESDILNDMVAAALDELTSRNPLKEKLGKHKL</sequence>
<proteinExistence type="predicted"/>
<accession>A0ABU2HL38</accession>
<evidence type="ECO:0000256" key="1">
    <source>
        <dbReference type="SAM" id="MobiDB-lite"/>
    </source>
</evidence>
<organism evidence="2 3">
    <name type="scientific">Marinobacter xiaoshiensis</name>
    <dbReference type="NCBI Taxonomy" id="3073652"/>
    <lineage>
        <taxon>Bacteria</taxon>
        <taxon>Pseudomonadati</taxon>
        <taxon>Pseudomonadota</taxon>
        <taxon>Gammaproteobacteria</taxon>
        <taxon>Pseudomonadales</taxon>
        <taxon>Marinobacteraceae</taxon>
        <taxon>Marinobacter</taxon>
    </lineage>
</organism>
<name>A0ABU2HL38_9GAMM</name>
<evidence type="ECO:0000313" key="2">
    <source>
        <dbReference type="EMBL" id="MDS1311781.1"/>
    </source>
</evidence>
<dbReference type="RefSeq" id="WP_310966898.1">
    <property type="nucleotide sequence ID" value="NZ_JAVMBO010000018.1"/>
</dbReference>
<gene>
    <name evidence="2" type="ORF">RKA07_16900</name>
</gene>